<evidence type="ECO:0000313" key="3">
    <source>
        <dbReference type="Proteomes" id="UP000006281"/>
    </source>
</evidence>
<dbReference type="InterPro" id="IPR053137">
    <property type="entry name" value="NLR-like"/>
</dbReference>
<sequence>MSSSRRATAVAFLSTSGSTGRTSAVANLAWVLSSVGHRVLVLDRGSEPPRVEEYLSRFHVHDVEPPDPATTARRYAMPGWTGHVDVHTPDGGADARASAGPVAPVVRSAAERYDYVLLDAPTGRDDGSLAAIADVAHVGVVCFVPRPRAIRDAAALAGAFRGLAVRPVDVVPLVTMFDHGYDPRARQSLDLIRAEFSGLAGDEPGRTRATIQLPHRPFEAFDPLLAVLVEDPDDTTGLREQYEKLAAAVTDGRVTRMGPVRRSTRSRYRRAFGLEAVAEPDRVLVACHPADRAWADWVCELHRSAGTRAVLLRGHEEWLDDGAPVEVLVIRSARWEGSPRQARLARLLAGRDVDVRWVRVDGDPDRAVAVDPDRAAADGPEVVVADLDGPDARARLLTGLDLVGGADADEPGGFPGGNPLTSLLPNRLAGFVGRDEELEAVRDRLLDGGGPVTVGGAPGVGKSELALEYAHRFKGLYHAVWWVPAHDRQAAMISLSRLAAATRSPGRAVEVAAAGRPAWPLTALGSPGGSPRWLLVYDNADSPGALEGLVPLEGPGHVLITTSAGAADVEPAELPPEDARCFLLDRVPGLGADAAERVSAALGRLPLALRLGGSWLAETVARERLAATRTTDAVAWSARTLLDALAGGGRPDLVGRLVSLVVDALSREAAGRTAVALAELCSFLSCQGIGLRLVRSAAVVSALVEICGEDAEPLRLDSWEVDRALWLCVRFGLFQVDWGEHNSVRVHRAVQQALIDRMPADERERRHARALRALAAFAPTEAEEAEESDDGRRNRAWHFRELQKHVFPSRAMDSDDDVVRRWLVSQLRFLYTDGGAEVGLLSMEPAHALLARWTARFGPDDALRARLATQLANVERKTGKAETALKLDESALNHQRETLGLTSTQTLISARGFGGDLRGEGYFSESLDEDQTTWSGFRQNFGDDHPHTRSAANNLAEALLLCGEPGRALALEQDNFARRMRLFGDKDPNTWWSLMRVGVYQREVGEYEKAGHALRRAAQRLKFGGGTSAAELAARWHLAITERLMGDVKGARTRNAETLARFQEVLGPFHPETLACALSLAVAERAAGEAAGAVERSRHVVAGLCDEVGLSAAHPFVGLARLCLGLSLRAAGDVEDGAREVAAAHGILVDRLTESHPWTLAAAVAVARLTAAGGDTSTAVKQLTRTFRRCRTFLGAGHRTTRVAEHNLARTREPGAERDNGWRDSDVDIAQT</sequence>
<dbReference type="EMBL" id="HE804045">
    <property type="protein sequence ID" value="CCH32504.1"/>
    <property type="molecule type" value="Genomic_DNA"/>
</dbReference>
<dbReference type="NCBIfam" id="NF040586">
    <property type="entry name" value="FxSxx_TPR"/>
    <property type="match status" value="1"/>
</dbReference>
<dbReference type="Gene3D" id="3.40.50.300">
    <property type="entry name" value="P-loop containing nucleotide triphosphate hydrolases"/>
    <property type="match status" value="2"/>
</dbReference>
<dbReference type="Pfam" id="PF13424">
    <property type="entry name" value="TPR_12"/>
    <property type="match status" value="1"/>
</dbReference>
<accession>K0K6H0</accession>
<organism evidence="2 3">
    <name type="scientific">Saccharothrix espanaensis (strain ATCC 51144 / DSM 44229 / JCM 9112 / NBRC 15066 / NRRL 15764)</name>
    <dbReference type="NCBI Taxonomy" id="1179773"/>
    <lineage>
        <taxon>Bacteria</taxon>
        <taxon>Bacillati</taxon>
        <taxon>Actinomycetota</taxon>
        <taxon>Actinomycetes</taxon>
        <taxon>Pseudonocardiales</taxon>
        <taxon>Pseudonocardiaceae</taxon>
        <taxon>Saccharothrix</taxon>
    </lineage>
</organism>
<protein>
    <recommendedName>
        <fullName evidence="4">CobQ/CobB/MinD/ParA nucleotide binding domain-containing protein</fullName>
    </recommendedName>
</protein>
<dbReference type="OrthoDB" id="580767at2"/>
<dbReference type="STRING" id="1179773.BN6_52400"/>
<reference evidence="2 3" key="1">
    <citation type="journal article" date="2012" name="BMC Genomics">
        <title>Complete genome sequence of Saccharothrix espanaensis DSM 44229T and comparison to the other completely sequenced Pseudonocardiaceae.</title>
        <authorList>
            <person name="Strobel T."/>
            <person name="Al-Dilaimi A."/>
            <person name="Blom J."/>
            <person name="Gessner A."/>
            <person name="Kalinowski J."/>
            <person name="Luzhetska M."/>
            <person name="Puhler A."/>
            <person name="Szczepanowski R."/>
            <person name="Bechthold A."/>
            <person name="Ruckert C."/>
        </authorList>
    </citation>
    <scope>NUCLEOTIDE SEQUENCE [LARGE SCALE GENOMIC DNA]</scope>
    <source>
        <strain evidence="3">ATCC 51144 / DSM 44229 / JCM 9112 / NBRC 15066 / NRRL 15764</strain>
    </source>
</reference>
<proteinExistence type="predicted"/>
<dbReference type="InterPro" id="IPR027417">
    <property type="entry name" value="P-loop_NTPase"/>
</dbReference>
<keyword evidence="3" id="KW-1185">Reference proteome</keyword>
<dbReference type="Pfam" id="PF13374">
    <property type="entry name" value="TPR_10"/>
    <property type="match status" value="1"/>
</dbReference>
<dbReference type="Gene3D" id="1.25.40.10">
    <property type="entry name" value="Tetratricopeptide repeat domain"/>
    <property type="match status" value="2"/>
</dbReference>
<dbReference type="PATRIC" id="fig|1179773.3.peg.5272"/>
<evidence type="ECO:0008006" key="4">
    <source>
        <dbReference type="Google" id="ProtNLM"/>
    </source>
</evidence>
<dbReference type="PANTHER" id="PTHR46082:SF6">
    <property type="entry name" value="AAA+ ATPASE DOMAIN-CONTAINING PROTEIN-RELATED"/>
    <property type="match status" value="1"/>
</dbReference>
<dbReference type="KEGG" id="sesp:BN6_52400"/>
<dbReference type="SUPFAM" id="SSF48452">
    <property type="entry name" value="TPR-like"/>
    <property type="match status" value="1"/>
</dbReference>
<evidence type="ECO:0000256" key="1">
    <source>
        <dbReference type="SAM" id="MobiDB-lite"/>
    </source>
</evidence>
<dbReference type="PANTHER" id="PTHR46082">
    <property type="entry name" value="ATP/GTP-BINDING PROTEIN-RELATED"/>
    <property type="match status" value="1"/>
</dbReference>
<dbReference type="HOGENOM" id="CLU_000288_125_8_11"/>
<dbReference type="RefSeq" id="WP_015102616.1">
    <property type="nucleotide sequence ID" value="NC_019673.1"/>
</dbReference>
<gene>
    <name evidence="2" type="ordered locus">BN6_52400</name>
</gene>
<dbReference type="Proteomes" id="UP000006281">
    <property type="component" value="Chromosome"/>
</dbReference>
<dbReference type="InterPro" id="IPR011990">
    <property type="entry name" value="TPR-like_helical_dom_sf"/>
</dbReference>
<evidence type="ECO:0000313" key="2">
    <source>
        <dbReference type="EMBL" id="CCH32504.1"/>
    </source>
</evidence>
<name>K0K6H0_SACES</name>
<dbReference type="AlphaFoldDB" id="K0K6H0"/>
<dbReference type="eggNOG" id="COG0455">
    <property type="taxonomic scope" value="Bacteria"/>
</dbReference>
<feature type="compositionally biased region" description="Basic and acidic residues" evidence="1">
    <location>
        <begin position="1209"/>
        <end position="1226"/>
    </location>
</feature>
<dbReference type="SUPFAM" id="SSF52540">
    <property type="entry name" value="P-loop containing nucleoside triphosphate hydrolases"/>
    <property type="match status" value="2"/>
</dbReference>
<dbReference type="eggNOG" id="COG0457">
    <property type="taxonomic scope" value="Bacteria"/>
</dbReference>
<feature type="region of interest" description="Disordered" evidence="1">
    <location>
        <begin position="1209"/>
        <end position="1232"/>
    </location>
</feature>